<dbReference type="InterPro" id="IPR035986">
    <property type="entry name" value="PKD_dom_sf"/>
</dbReference>
<dbReference type="OrthoDB" id="174569at2"/>
<sequence length="965" mass="106398">MKYKRAISTLLITVLIIMSIPYISFAAKIDYAPDTQTIRLTTVATNATTPVTYSVEGWTIAFTGESGKKYAVRLKLKNTSSTPLPGNKTEYVYEIPIASTTDPNNVLDRCKATYGDHDDFIKFFSKDKHVKLYALIVIKNNGVPEGSLNYDGTTTGKVYDLYAGDLDALKKARAWLDPTTFDGNYIRDCFIPAVDVPKEDIAPPTAKITHKGVEVSSLSVSEGEPIDISGANSKFPSYATEKLYTWQYRTKGSSTWTTLVTKGIDKVVPPLPNLKVGKYEVKLHVDYNMGKNKYEFKESEHPETSTTMELEIKPNANKAYVIATGDIEPDKIVSQEDVDNNVPIPVNVGVTGKLMDYPDISRISKWTLHLRKDPQGPDDQYQKVEYTTNLKDTASATCEFTIPAGLLKNSDSYTQPFVVSAWATVDGKVIKSDPVYCYIKLYKEGAAPYVKATPSIEPDKKISQEDVDKNVMIPVEVGVTGVLKNLSDISKISKWTLHLRKEPQGEDDQYQKVEFTTNLRASAHTICDFTIPAGVLKNSDRYTQKFAVSAWATVDGKVIKSNTEYCSITIYKVGVPPPDPNPDPPEVNEPPVAVITSPSYVKAGELVNISGTGSYDPDGTIVDYYWEIQDKPNAISGSSGYYTFPYIGVYNVTLVVTDDDGATGQAQKAITVMPPSPVALITANGKFKENRIVNIDGTHSIGTPQYPIDWSKAEWSITPVSDTGATDNIWVVTSLDANGMPIGNKYSAGSTDGGPLHKIVFKDAGEYDINLTVYNTAGLSGSRTYRLEIKEDLPPVVNASVYPTERLYNADGTLCETTIIRVEHTNESGTTPVMFEVSRYTYNGCLDRINEFFGVNPITEAKISEFLSANPDIKRVTTSTPLFAKLVITDNSYSPDGDFLANRKIWVTYDANNNGVFTDSVDTKTLIQDLSGQDNIEKNKVIEYLCSDTVGRYKVEIEVTEGFVP</sequence>
<dbReference type="InterPro" id="IPR022409">
    <property type="entry name" value="PKD/Chitinase_dom"/>
</dbReference>
<dbReference type="SUPFAM" id="SSF49299">
    <property type="entry name" value="PKD domain"/>
    <property type="match status" value="1"/>
</dbReference>
<comment type="caution">
    <text evidence="2">The sequence shown here is derived from an EMBL/GenBank/DDBJ whole genome shotgun (WGS) entry which is preliminary data.</text>
</comment>
<name>A0A2K2FIQ0_9CLOT</name>
<dbReference type="Pfam" id="PF18911">
    <property type="entry name" value="PKD_4"/>
    <property type="match status" value="1"/>
</dbReference>
<keyword evidence="3" id="KW-1185">Reference proteome</keyword>
<gene>
    <name evidence="2" type="ORF">CDQ84_10405</name>
</gene>
<dbReference type="KEGG" id="cthd:CDO33_18040"/>
<evidence type="ECO:0000313" key="2">
    <source>
        <dbReference type="EMBL" id="PNT98646.1"/>
    </source>
</evidence>
<dbReference type="SMART" id="SM00089">
    <property type="entry name" value="PKD"/>
    <property type="match status" value="2"/>
</dbReference>
<dbReference type="PROSITE" id="PS50093">
    <property type="entry name" value="PKD"/>
    <property type="match status" value="1"/>
</dbReference>
<feature type="domain" description="PKD" evidence="1">
    <location>
        <begin position="590"/>
        <end position="672"/>
    </location>
</feature>
<dbReference type="Proteomes" id="UP000236151">
    <property type="component" value="Unassembled WGS sequence"/>
</dbReference>
<dbReference type="Gene3D" id="2.60.40.10">
    <property type="entry name" value="Immunoglobulins"/>
    <property type="match status" value="1"/>
</dbReference>
<reference evidence="2 3" key="1">
    <citation type="submission" date="2017-06" db="EMBL/GenBank/DDBJ databases">
        <title>Investigating the central metabolism of Clostridium thermosuccinogenes.</title>
        <authorList>
            <person name="Koendjbiharie J.G."/>
            <person name="van Kranenburg R."/>
        </authorList>
    </citation>
    <scope>NUCLEOTIDE SEQUENCE [LARGE SCALE GENOMIC DNA]</scope>
    <source>
        <strain evidence="2 3">DSM 5806</strain>
    </source>
</reference>
<dbReference type="CDD" id="cd00146">
    <property type="entry name" value="PKD"/>
    <property type="match status" value="1"/>
</dbReference>
<dbReference type="InterPro" id="IPR000601">
    <property type="entry name" value="PKD_dom"/>
</dbReference>
<protein>
    <recommendedName>
        <fullName evidence="1">PKD domain-containing protein</fullName>
    </recommendedName>
</protein>
<evidence type="ECO:0000259" key="1">
    <source>
        <dbReference type="PROSITE" id="PS50093"/>
    </source>
</evidence>
<evidence type="ECO:0000313" key="3">
    <source>
        <dbReference type="Proteomes" id="UP000236151"/>
    </source>
</evidence>
<proteinExistence type="predicted"/>
<organism evidence="2 3">
    <name type="scientific">Clostridium thermosuccinogenes</name>
    <dbReference type="NCBI Taxonomy" id="84032"/>
    <lineage>
        <taxon>Bacteria</taxon>
        <taxon>Bacillati</taxon>
        <taxon>Bacillota</taxon>
        <taxon>Clostridia</taxon>
        <taxon>Eubacteriales</taxon>
        <taxon>Clostridiaceae</taxon>
        <taxon>Clostridium</taxon>
    </lineage>
</organism>
<dbReference type="InterPro" id="IPR013783">
    <property type="entry name" value="Ig-like_fold"/>
</dbReference>
<dbReference type="EMBL" id="NIOJ01000025">
    <property type="protein sequence ID" value="PNT98646.1"/>
    <property type="molecule type" value="Genomic_DNA"/>
</dbReference>
<dbReference type="AlphaFoldDB" id="A0A2K2FIQ0"/>
<dbReference type="RefSeq" id="WP_103081681.1">
    <property type="nucleotide sequence ID" value="NZ_CP021850.1"/>
</dbReference>
<accession>A0A2K2FIQ0</accession>